<evidence type="ECO:0000313" key="3">
    <source>
        <dbReference type="EMBL" id="QNN52179.1"/>
    </source>
</evidence>
<dbReference type="InterPro" id="IPR051450">
    <property type="entry name" value="Gfo/Idh/MocA_Oxidoreductases"/>
</dbReference>
<dbReference type="KEGG" id="nmes:H9L09_17020"/>
<keyword evidence="4" id="KW-1185">Reference proteome</keyword>
<name>A0A7G9R9A4_9ACTN</name>
<dbReference type="Gene3D" id="3.40.50.720">
    <property type="entry name" value="NAD(P)-binding Rossmann-like Domain"/>
    <property type="match status" value="1"/>
</dbReference>
<dbReference type="InterPro" id="IPR000683">
    <property type="entry name" value="Gfo/Idh/MocA-like_OxRdtase_N"/>
</dbReference>
<dbReference type="Pfam" id="PF22725">
    <property type="entry name" value="GFO_IDH_MocA_C3"/>
    <property type="match status" value="1"/>
</dbReference>
<dbReference type="SUPFAM" id="SSF51735">
    <property type="entry name" value="NAD(P)-binding Rossmann-fold domains"/>
    <property type="match status" value="1"/>
</dbReference>
<dbReference type="RefSeq" id="WP_187578021.1">
    <property type="nucleotide sequence ID" value="NZ_CP060713.1"/>
</dbReference>
<dbReference type="Proteomes" id="UP000515947">
    <property type="component" value="Chromosome"/>
</dbReference>
<dbReference type="SUPFAM" id="SSF55347">
    <property type="entry name" value="Glyceraldehyde-3-phosphate dehydrogenase-like, C-terminal domain"/>
    <property type="match status" value="1"/>
</dbReference>
<dbReference type="Pfam" id="PF01408">
    <property type="entry name" value="GFO_IDH_MocA"/>
    <property type="match status" value="1"/>
</dbReference>
<dbReference type="GO" id="GO:0000166">
    <property type="term" value="F:nucleotide binding"/>
    <property type="evidence" value="ECO:0007669"/>
    <property type="project" value="InterPro"/>
</dbReference>
<sequence>MKAVGVAVVGAGYWGPNLIRNVQASPETTLQWVCDIDEDRARRVLGEGSPVKVTSRLEDVLNDPAVEAVAIATPARTHGEVAVPVLESGRHVLIEKPLAASFSEAEALVRLAESKGLVLMCDHTYCYTPAVIKIREIVQSGMLGDLQFYDSVRINLGLVQRDVDVLWDLAPHDLSILDHVLPEGCRPLAVAAQGADPIGAGRACIAYLTVQLSGGAIAHSHVNWLSPTKVRTTIIGGSKRTLVWDDLNPAQRISVFDRGVDMASPEEIDTDERRATAVSYRTGDMIAPALPEGEALRGVIGELAHAIREGRPALTDGRSGLRVLDVLEAASASLDYKGAVVPLRSAR</sequence>
<dbReference type="InterPro" id="IPR055170">
    <property type="entry name" value="GFO_IDH_MocA-like_dom"/>
</dbReference>
<reference evidence="3 4" key="1">
    <citation type="submission" date="2020-08" db="EMBL/GenBank/DDBJ databases">
        <title>Genome sequence of Nocardioides mesophilus KACC 16243T.</title>
        <authorList>
            <person name="Hyun D.-W."/>
            <person name="Bae J.-W."/>
        </authorList>
    </citation>
    <scope>NUCLEOTIDE SEQUENCE [LARGE SCALE GENOMIC DNA]</scope>
    <source>
        <strain evidence="3 4">KACC 16243</strain>
    </source>
</reference>
<gene>
    <name evidence="3" type="ORF">H9L09_17020</name>
</gene>
<dbReference type="PANTHER" id="PTHR43377:SF6">
    <property type="entry name" value="GFO_IDH_MOCA-LIKE OXIDOREDUCTASE N-TERMINAL DOMAIN-CONTAINING PROTEIN"/>
    <property type="match status" value="1"/>
</dbReference>
<feature type="domain" description="GFO/IDH/MocA-like oxidoreductase" evidence="2">
    <location>
        <begin position="133"/>
        <end position="241"/>
    </location>
</feature>
<evidence type="ECO:0000259" key="2">
    <source>
        <dbReference type="Pfam" id="PF22725"/>
    </source>
</evidence>
<protein>
    <submittedName>
        <fullName evidence="3">Gfo/Idh/MocA family oxidoreductase</fullName>
    </submittedName>
</protein>
<proteinExistence type="predicted"/>
<dbReference type="PANTHER" id="PTHR43377">
    <property type="entry name" value="BILIVERDIN REDUCTASE A"/>
    <property type="match status" value="1"/>
</dbReference>
<dbReference type="AlphaFoldDB" id="A0A7G9R9A4"/>
<evidence type="ECO:0000259" key="1">
    <source>
        <dbReference type="Pfam" id="PF01408"/>
    </source>
</evidence>
<dbReference type="EMBL" id="CP060713">
    <property type="protein sequence ID" value="QNN52179.1"/>
    <property type="molecule type" value="Genomic_DNA"/>
</dbReference>
<feature type="domain" description="Gfo/Idh/MocA-like oxidoreductase N-terminal" evidence="1">
    <location>
        <begin position="5"/>
        <end position="123"/>
    </location>
</feature>
<dbReference type="Gene3D" id="3.30.360.10">
    <property type="entry name" value="Dihydrodipicolinate Reductase, domain 2"/>
    <property type="match status" value="1"/>
</dbReference>
<accession>A0A7G9R9A4</accession>
<organism evidence="3 4">
    <name type="scientific">Nocardioides mesophilus</name>
    <dbReference type="NCBI Taxonomy" id="433659"/>
    <lineage>
        <taxon>Bacteria</taxon>
        <taxon>Bacillati</taxon>
        <taxon>Actinomycetota</taxon>
        <taxon>Actinomycetes</taxon>
        <taxon>Propionibacteriales</taxon>
        <taxon>Nocardioidaceae</taxon>
        <taxon>Nocardioides</taxon>
    </lineage>
</organism>
<evidence type="ECO:0000313" key="4">
    <source>
        <dbReference type="Proteomes" id="UP000515947"/>
    </source>
</evidence>
<dbReference type="InterPro" id="IPR036291">
    <property type="entry name" value="NAD(P)-bd_dom_sf"/>
</dbReference>